<dbReference type="EMBL" id="CABITT030000004">
    <property type="protein sequence ID" value="VVB02450.1"/>
    <property type="molecule type" value="Genomic_DNA"/>
</dbReference>
<organism evidence="1 2">
    <name type="scientific">Arabis nemorensis</name>
    <dbReference type="NCBI Taxonomy" id="586526"/>
    <lineage>
        <taxon>Eukaryota</taxon>
        <taxon>Viridiplantae</taxon>
        <taxon>Streptophyta</taxon>
        <taxon>Embryophyta</taxon>
        <taxon>Tracheophyta</taxon>
        <taxon>Spermatophyta</taxon>
        <taxon>Magnoliopsida</taxon>
        <taxon>eudicotyledons</taxon>
        <taxon>Gunneridae</taxon>
        <taxon>Pentapetalae</taxon>
        <taxon>rosids</taxon>
        <taxon>malvids</taxon>
        <taxon>Brassicales</taxon>
        <taxon>Brassicaceae</taxon>
        <taxon>Arabideae</taxon>
        <taxon>Arabis</taxon>
    </lineage>
</organism>
<dbReference type="Proteomes" id="UP000489600">
    <property type="component" value="Unassembled WGS sequence"/>
</dbReference>
<dbReference type="AlphaFoldDB" id="A0A565BNH5"/>
<sequence length="69" mass="7685">MDPNQNTCPIDIDDFLDDLLDFDFGFDDEVGQGIHNQAEVVHNGVHNQADVVHIEASQVIQNVCKSYAN</sequence>
<reference evidence="1" key="1">
    <citation type="submission" date="2019-07" db="EMBL/GenBank/DDBJ databases">
        <authorList>
            <person name="Dittberner H."/>
        </authorList>
    </citation>
    <scope>NUCLEOTIDE SEQUENCE [LARGE SCALE GENOMIC DNA]</scope>
</reference>
<comment type="caution">
    <text evidence="1">The sequence shown here is derived from an EMBL/GenBank/DDBJ whole genome shotgun (WGS) entry which is preliminary data.</text>
</comment>
<accession>A0A565BNH5</accession>
<proteinExistence type="predicted"/>
<name>A0A565BNH5_9BRAS</name>
<keyword evidence="2" id="KW-1185">Reference proteome</keyword>
<evidence type="ECO:0000313" key="2">
    <source>
        <dbReference type="Proteomes" id="UP000489600"/>
    </source>
</evidence>
<evidence type="ECO:0000313" key="1">
    <source>
        <dbReference type="EMBL" id="VVB02450.1"/>
    </source>
</evidence>
<gene>
    <name evidence="1" type="ORF">ANE_LOCUS12894</name>
</gene>
<protein>
    <submittedName>
        <fullName evidence="1">Uncharacterized protein</fullName>
    </submittedName>
</protein>